<reference evidence="5 6" key="1">
    <citation type="submission" date="2018-11" db="EMBL/GenBank/DDBJ databases">
        <title>Chitinophaga lutea sp.nov., isolate from arsenic contaminated soil.</title>
        <authorList>
            <person name="Zong Y."/>
        </authorList>
    </citation>
    <scope>NUCLEOTIDE SEQUENCE [LARGE SCALE GENOMIC DNA]</scope>
    <source>
        <strain evidence="5 6">ZY74</strain>
    </source>
</reference>
<keyword evidence="6" id="KW-1185">Reference proteome</keyword>
<evidence type="ECO:0000313" key="5">
    <source>
        <dbReference type="EMBL" id="RPE08570.1"/>
    </source>
</evidence>
<keyword evidence="2" id="KW-0328">Glycosyltransferase</keyword>
<dbReference type="SUPFAM" id="SSF53448">
    <property type="entry name" value="Nucleotide-diphospho-sugar transferases"/>
    <property type="match status" value="1"/>
</dbReference>
<comment type="caution">
    <text evidence="5">The sequence shown here is derived from an EMBL/GenBank/DDBJ whole genome shotgun (WGS) entry which is preliminary data.</text>
</comment>
<dbReference type="PANTHER" id="PTHR43179:SF12">
    <property type="entry name" value="GALACTOFURANOSYLTRANSFERASE GLFT2"/>
    <property type="match status" value="1"/>
</dbReference>
<gene>
    <name evidence="5" type="ORF">EGT74_16140</name>
</gene>
<accession>A0A3N4PY25</accession>
<protein>
    <submittedName>
        <fullName evidence="5">Glycosyltransferase</fullName>
    </submittedName>
</protein>
<dbReference type="InterPro" id="IPR001173">
    <property type="entry name" value="Glyco_trans_2-like"/>
</dbReference>
<dbReference type="PANTHER" id="PTHR43179">
    <property type="entry name" value="RHAMNOSYLTRANSFERASE WBBL"/>
    <property type="match status" value="1"/>
</dbReference>
<evidence type="ECO:0000256" key="3">
    <source>
        <dbReference type="ARBA" id="ARBA00022679"/>
    </source>
</evidence>
<dbReference type="EMBL" id="RPDH01000002">
    <property type="protein sequence ID" value="RPE08570.1"/>
    <property type="molecule type" value="Genomic_DNA"/>
</dbReference>
<dbReference type="Proteomes" id="UP000278351">
    <property type="component" value="Unassembled WGS sequence"/>
</dbReference>
<dbReference type="Gene3D" id="3.90.550.10">
    <property type="entry name" value="Spore Coat Polysaccharide Biosynthesis Protein SpsA, Chain A"/>
    <property type="match status" value="1"/>
</dbReference>
<comment type="similarity">
    <text evidence="1">Belongs to the glycosyltransferase 2 family.</text>
</comment>
<evidence type="ECO:0000256" key="2">
    <source>
        <dbReference type="ARBA" id="ARBA00022676"/>
    </source>
</evidence>
<evidence type="ECO:0000313" key="6">
    <source>
        <dbReference type="Proteomes" id="UP000278351"/>
    </source>
</evidence>
<name>A0A3N4PY25_9BACT</name>
<keyword evidence="3 5" id="KW-0808">Transferase</keyword>
<sequence length="362" mass="41677">MFGRETYRSLLPKDMNQPGIHLNHNMFGRERIKSITTDDNGRERFFQMTEPAGEYQTMKQLSVIIITYNRPDDLLALVRNLASQQRAADLLQEVIIINNASTADYSAVQAFIASTPGIPFRYHYSAENLGVARGRNLGISMATAPILVTIDDDAAFRDNTALQQIVAAFESPFLRDNHTGILCFKVLYASTGQMQVNAFPHKQFEKYQHKISFLAPYFIGCGHAILKAVYDKAGIYPVDFFYGMEEYDLTYRAIEQGYSIAYDASIVVLHNESPLGRTPHMTKMKMLWINKSKVAYRYLPKPFFYSTAFMWSLEFLQKTAWNWKEWFSGWREIRRIPGKESRTPLGAAAKTYLKRVEARLWY</sequence>
<evidence type="ECO:0000256" key="1">
    <source>
        <dbReference type="ARBA" id="ARBA00006739"/>
    </source>
</evidence>
<evidence type="ECO:0000259" key="4">
    <source>
        <dbReference type="Pfam" id="PF00535"/>
    </source>
</evidence>
<dbReference type="GO" id="GO:0016757">
    <property type="term" value="F:glycosyltransferase activity"/>
    <property type="evidence" value="ECO:0007669"/>
    <property type="project" value="UniProtKB-KW"/>
</dbReference>
<dbReference type="InterPro" id="IPR029044">
    <property type="entry name" value="Nucleotide-diphossugar_trans"/>
</dbReference>
<dbReference type="Pfam" id="PF00535">
    <property type="entry name" value="Glycos_transf_2"/>
    <property type="match status" value="1"/>
</dbReference>
<feature type="domain" description="Glycosyltransferase 2-like" evidence="4">
    <location>
        <begin position="62"/>
        <end position="232"/>
    </location>
</feature>
<proteinExistence type="inferred from homology"/>
<dbReference type="AlphaFoldDB" id="A0A3N4PY25"/>
<organism evidence="5 6">
    <name type="scientific">Chitinophaga lutea</name>
    <dbReference type="NCBI Taxonomy" id="2488634"/>
    <lineage>
        <taxon>Bacteria</taxon>
        <taxon>Pseudomonadati</taxon>
        <taxon>Bacteroidota</taxon>
        <taxon>Chitinophagia</taxon>
        <taxon>Chitinophagales</taxon>
        <taxon>Chitinophagaceae</taxon>
        <taxon>Chitinophaga</taxon>
    </lineage>
</organism>